<dbReference type="Proteomes" id="UP000528595">
    <property type="component" value="Unassembled WGS sequence"/>
</dbReference>
<evidence type="ECO:0000256" key="1">
    <source>
        <dbReference type="SAM" id="MobiDB-lite"/>
    </source>
</evidence>
<reference evidence="2" key="1">
    <citation type="submission" date="2020-08" db="EMBL/GenBank/DDBJ databases">
        <title>Studying the diversity of plant-associated saprophytic bacteria and their role in host health and plant-pathogen interactions.</title>
        <authorList>
            <person name="Potnis N."/>
        </authorList>
    </citation>
    <scope>NUCLEOTIDE SEQUENCE</scope>
    <source>
        <strain evidence="2">F21</strain>
    </source>
</reference>
<sequence length="55" mass="5811">MHQADAPDAPRTQALTLPVSRDTSGMDRGLATARQASKATDYNSVPLKIAAAMLK</sequence>
<feature type="region of interest" description="Disordered" evidence="1">
    <location>
        <begin position="1"/>
        <end position="27"/>
    </location>
</feature>
<evidence type="ECO:0000313" key="2">
    <source>
        <dbReference type="EMBL" id="MBB5671111.1"/>
    </source>
</evidence>
<proteinExistence type="predicted"/>
<name>A0AB73GZN0_9XANT</name>
<comment type="caution">
    <text evidence="2">The sequence shown here is derived from an EMBL/GenBank/DDBJ whole genome shotgun (WGS) entry which is preliminary data.</text>
</comment>
<accession>A0AB73GZN0</accession>
<dbReference type="AlphaFoldDB" id="A0AB73GZN0"/>
<dbReference type="EMBL" id="JACIIQ010000010">
    <property type="protein sequence ID" value="MBB5671111.1"/>
    <property type="molecule type" value="Genomic_DNA"/>
</dbReference>
<organism evidence="2">
    <name type="scientific">Xanthomonas arboricola</name>
    <dbReference type="NCBI Taxonomy" id="56448"/>
    <lineage>
        <taxon>Bacteria</taxon>
        <taxon>Pseudomonadati</taxon>
        <taxon>Pseudomonadota</taxon>
        <taxon>Gammaproteobacteria</taxon>
        <taxon>Lysobacterales</taxon>
        <taxon>Lysobacteraceae</taxon>
        <taxon>Xanthomonas</taxon>
    </lineage>
</organism>
<protein>
    <submittedName>
        <fullName evidence="2">Uncharacterized protein</fullName>
    </submittedName>
</protein>
<gene>
    <name evidence="2" type="ORF">FHR65_002678</name>
</gene>